<dbReference type="EMBL" id="JAEUBD010001178">
    <property type="protein sequence ID" value="KAH3664743.1"/>
    <property type="molecule type" value="Genomic_DNA"/>
</dbReference>
<evidence type="ECO:0000256" key="2">
    <source>
        <dbReference type="ARBA" id="ARBA00022723"/>
    </source>
</evidence>
<dbReference type="InterPro" id="IPR004910">
    <property type="entry name" value="Yippee/Mis18/Cereblon"/>
</dbReference>
<comment type="similarity">
    <text evidence="1">Belongs to the yippee family.</text>
</comment>
<proteinExistence type="inferred from homology"/>
<keyword evidence="7" id="KW-1185">Reference proteome</keyword>
<organism evidence="6 7">
    <name type="scientific">Ogataea polymorpha</name>
    <dbReference type="NCBI Taxonomy" id="460523"/>
    <lineage>
        <taxon>Eukaryota</taxon>
        <taxon>Fungi</taxon>
        <taxon>Dikarya</taxon>
        <taxon>Ascomycota</taxon>
        <taxon>Saccharomycotina</taxon>
        <taxon>Pichiomycetes</taxon>
        <taxon>Pichiales</taxon>
        <taxon>Pichiaceae</taxon>
        <taxon>Ogataea</taxon>
    </lineage>
</organism>
<evidence type="ECO:0000259" key="5">
    <source>
        <dbReference type="PROSITE" id="PS51792"/>
    </source>
</evidence>
<dbReference type="PROSITE" id="PS51792">
    <property type="entry name" value="YIPPEE"/>
    <property type="match status" value="1"/>
</dbReference>
<dbReference type="InterPro" id="IPR039058">
    <property type="entry name" value="Yippee_fam"/>
</dbReference>
<evidence type="ECO:0000256" key="3">
    <source>
        <dbReference type="ARBA" id="ARBA00022833"/>
    </source>
</evidence>
<name>A0A9P8T3B9_9ASCO</name>
<keyword evidence="2" id="KW-0479">Metal-binding</keyword>
<dbReference type="GO" id="GO:0046872">
    <property type="term" value="F:metal ion binding"/>
    <property type="evidence" value="ECO:0007669"/>
    <property type="project" value="UniProtKB-KW"/>
</dbReference>
<evidence type="ECO:0000256" key="4">
    <source>
        <dbReference type="SAM" id="MobiDB-lite"/>
    </source>
</evidence>
<protein>
    <recommendedName>
        <fullName evidence="5">Yippee domain-containing protein</fullName>
    </recommendedName>
</protein>
<comment type="caution">
    <text evidence="6">The sequence shown here is derived from an EMBL/GenBank/DDBJ whole genome shotgun (WGS) entry which is preliminary data.</text>
</comment>
<reference evidence="6" key="2">
    <citation type="submission" date="2021-01" db="EMBL/GenBank/DDBJ databases">
        <authorList>
            <person name="Schikora-Tamarit M.A."/>
        </authorList>
    </citation>
    <scope>NUCLEOTIDE SEQUENCE</scope>
    <source>
        <strain evidence="6">NCAIM Y.01608</strain>
    </source>
</reference>
<accession>A0A9P8T3B9</accession>
<sequence>MGLVYAQHFRTSNPTDNSTPASRNSSVSSRSSRSTFSSLYSPKSSISSGSGSSPPQTSQNYPSTRILRCRKCHNHICLSSLIISDNFNGSLGPAYFVSKVLNVKLAKAREFKRMKTGRYEVKVIDCKQCNCSIGWKYLYSEEDKEKYKEGRFVVERALLEEVEILYASACCASAQSAIFAAFNVRPPRLGPELAIAQGKRAQGVSNVLNARLPELGQVLNVGIVALWCRVGTCPLFLLLVETFLRVLVKHVD</sequence>
<keyword evidence="3" id="KW-0862">Zinc</keyword>
<dbReference type="AlphaFoldDB" id="A0A9P8T3B9"/>
<feature type="domain" description="Yippee" evidence="5">
    <location>
        <begin position="65"/>
        <end position="163"/>
    </location>
</feature>
<dbReference type="Pfam" id="PF03226">
    <property type="entry name" value="Yippee-Mis18"/>
    <property type="match status" value="1"/>
</dbReference>
<dbReference type="InterPro" id="IPR034751">
    <property type="entry name" value="Yippee"/>
</dbReference>
<feature type="compositionally biased region" description="Low complexity" evidence="4">
    <location>
        <begin position="22"/>
        <end position="58"/>
    </location>
</feature>
<evidence type="ECO:0000256" key="1">
    <source>
        <dbReference type="ARBA" id="ARBA00005613"/>
    </source>
</evidence>
<dbReference type="Proteomes" id="UP000788993">
    <property type="component" value="Unassembled WGS sequence"/>
</dbReference>
<evidence type="ECO:0000313" key="7">
    <source>
        <dbReference type="Proteomes" id="UP000788993"/>
    </source>
</evidence>
<reference evidence="6" key="1">
    <citation type="journal article" date="2021" name="Open Biol.">
        <title>Shared evolutionary footprints suggest mitochondrial oxidative damage underlies multiple complex I losses in fungi.</title>
        <authorList>
            <person name="Schikora-Tamarit M.A."/>
            <person name="Marcet-Houben M."/>
            <person name="Nosek J."/>
            <person name="Gabaldon T."/>
        </authorList>
    </citation>
    <scope>NUCLEOTIDE SEQUENCE</scope>
    <source>
        <strain evidence="6">NCAIM Y.01608</strain>
    </source>
</reference>
<evidence type="ECO:0000313" key="6">
    <source>
        <dbReference type="EMBL" id="KAH3664743.1"/>
    </source>
</evidence>
<feature type="compositionally biased region" description="Polar residues" evidence="4">
    <location>
        <begin position="9"/>
        <end position="21"/>
    </location>
</feature>
<feature type="region of interest" description="Disordered" evidence="4">
    <location>
        <begin position="9"/>
        <end position="61"/>
    </location>
</feature>
<dbReference type="PANTHER" id="PTHR13848">
    <property type="entry name" value="PROTEIN YIPPEE-LIKE CG15309-RELATED"/>
    <property type="match status" value="1"/>
</dbReference>
<gene>
    <name evidence="6" type="ORF">OGATHE_003558</name>
</gene>